<dbReference type="PRINTS" id="PR00237">
    <property type="entry name" value="GPCRRHODOPSN"/>
</dbReference>
<dbReference type="InterPro" id="IPR050516">
    <property type="entry name" value="Olfactory_GPCR"/>
</dbReference>
<feature type="transmembrane region" description="Helical" evidence="11">
    <location>
        <begin position="235"/>
        <end position="258"/>
    </location>
</feature>
<dbReference type="Gene3D" id="1.20.1070.10">
    <property type="entry name" value="Rhodopsin 7-helix transmembrane proteins"/>
    <property type="match status" value="1"/>
</dbReference>
<evidence type="ECO:0000256" key="11">
    <source>
        <dbReference type="RuleBase" id="RU363047"/>
    </source>
</evidence>
<keyword evidence="7 11" id="KW-0472">Membrane</keyword>
<evidence type="ECO:0000259" key="12">
    <source>
        <dbReference type="PROSITE" id="PS50262"/>
    </source>
</evidence>
<dbReference type="GeneID" id="117668775"/>
<keyword evidence="13" id="KW-1185">Reference proteome</keyword>
<comment type="similarity">
    <text evidence="10">Belongs to the G-protein coupled receptor 1 family.</text>
</comment>
<feature type="transmembrane region" description="Helical" evidence="11">
    <location>
        <begin position="138"/>
        <end position="156"/>
    </location>
</feature>
<dbReference type="CDD" id="cd15229">
    <property type="entry name" value="7tmA_OR8S1-like"/>
    <property type="match status" value="1"/>
</dbReference>
<keyword evidence="3 10" id="KW-0812">Transmembrane</keyword>
<keyword evidence="9 10" id="KW-0807">Transducer</keyword>
<gene>
    <name evidence="14" type="primary">LOC117668775</name>
</gene>
<keyword evidence="8 10" id="KW-0675">Receptor</keyword>
<dbReference type="AlphaFoldDB" id="A0A6P9C823"/>
<dbReference type="SUPFAM" id="SSF81321">
    <property type="entry name" value="Family A G protein-coupled receptor-like"/>
    <property type="match status" value="1"/>
</dbReference>
<dbReference type="InParanoid" id="A0A6P9C823"/>
<evidence type="ECO:0000256" key="2">
    <source>
        <dbReference type="ARBA" id="ARBA00022475"/>
    </source>
</evidence>
<feature type="transmembrane region" description="Helical" evidence="11">
    <location>
        <begin position="58"/>
        <end position="76"/>
    </location>
</feature>
<feature type="transmembrane region" description="Helical" evidence="11">
    <location>
        <begin position="23"/>
        <end position="46"/>
    </location>
</feature>
<accession>A0A6P9C823</accession>
<dbReference type="GO" id="GO:0004930">
    <property type="term" value="F:G protein-coupled receptor activity"/>
    <property type="evidence" value="ECO:0007669"/>
    <property type="project" value="UniProtKB-KW"/>
</dbReference>
<dbReference type="GO" id="GO:0004984">
    <property type="term" value="F:olfactory receptor activity"/>
    <property type="evidence" value="ECO:0007669"/>
    <property type="project" value="InterPro"/>
</dbReference>
<proteinExistence type="inferred from homology"/>
<evidence type="ECO:0000256" key="5">
    <source>
        <dbReference type="ARBA" id="ARBA00022989"/>
    </source>
</evidence>
<keyword evidence="4 11" id="KW-0552">Olfaction</keyword>
<feature type="domain" description="G-protein coupled receptors family 1 profile" evidence="12">
    <location>
        <begin position="39"/>
        <end position="288"/>
    </location>
</feature>
<feature type="transmembrane region" description="Helical" evidence="11">
    <location>
        <begin position="96"/>
        <end position="118"/>
    </location>
</feature>
<dbReference type="RefSeq" id="XP_034278729.1">
    <property type="nucleotide sequence ID" value="XM_034422838.1"/>
</dbReference>
<evidence type="ECO:0000313" key="13">
    <source>
        <dbReference type="Proteomes" id="UP001652622"/>
    </source>
</evidence>
<sequence length="306" mass="34544">MENQTDSPDFIFLGLSNDPQLQIFYFLIFSIIFLVTLSGNITIILIIRIDTSLSTPMYYFLSHLSFVDICYSSNTVPKMLISFLMKEKTISFTHCMIQMFCTLLLGATEIFLLSAMAYDRYTAVCDPLHYIMIMNKAICSHLVWGVWLMGLLTALINTVPTLNLHFCGLHRINHFSCELPAILKASCSETFLNNTILLTSVLICGLGSFITTSISYICIISTIMKIHSKEGRSKAFSTCSSHLIVVGLLYMTGLFQYMKNSSVSSITLDEIFSIQYNILTPMLNPIIYSLKNKEVKRALGRICKKN</sequence>
<dbReference type="OMA" id="MMSKEIC"/>
<keyword evidence="11" id="KW-0716">Sensory transduction</keyword>
<name>A0A6P9C823_PANGU</name>
<dbReference type="PANTHER" id="PTHR26452">
    <property type="entry name" value="OLFACTORY RECEPTOR"/>
    <property type="match status" value="1"/>
</dbReference>
<dbReference type="KEGG" id="pgut:117668775"/>
<protein>
    <recommendedName>
        <fullName evidence="11">Olfactory receptor</fullName>
    </recommendedName>
</protein>
<evidence type="ECO:0000256" key="4">
    <source>
        <dbReference type="ARBA" id="ARBA00022725"/>
    </source>
</evidence>
<comment type="subcellular location">
    <subcellularLocation>
        <location evidence="1 11">Cell membrane</location>
        <topology evidence="1 11">Multi-pass membrane protein</topology>
    </subcellularLocation>
</comment>
<evidence type="ECO:0000313" key="14">
    <source>
        <dbReference type="RefSeq" id="XP_034278729.1"/>
    </source>
</evidence>
<evidence type="ECO:0000256" key="8">
    <source>
        <dbReference type="ARBA" id="ARBA00023170"/>
    </source>
</evidence>
<dbReference type="InterPro" id="IPR000725">
    <property type="entry name" value="Olfact_rcpt"/>
</dbReference>
<dbReference type="InterPro" id="IPR000276">
    <property type="entry name" value="GPCR_Rhodpsn"/>
</dbReference>
<organism evidence="13 14">
    <name type="scientific">Pantherophis guttatus</name>
    <name type="common">Corn snake</name>
    <name type="synonym">Elaphe guttata</name>
    <dbReference type="NCBI Taxonomy" id="94885"/>
    <lineage>
        <taxon>Eukaryota</taxon>
        <taxon>Metazoa</taxon>
        <taxon>Chordata</taxon>
        <taxon>Craniata</taxon>
        <taxon>Vertebrata</taxon>
        <taxon>Euteleostomi</taxon>
        <taxon>Lepidosauria</taxon>
        <taxon>Squamata</taxon>
        <taxon>Bifurcata</taxon>
        <taxon>Unidentata</taxon>
        <taxon>Episquamata</taxon>
        <taxon>Toxicofera</taxon>
        <taxon>Serpentes</taxon>
        <taxon>Colubroidea</taxon>
        <taxon>Colubridae</taxon>
        <taxon>Colubrinae</taxon>
        <taxon>Pantherophis</taxon>
    </lineage>
</organism>
<feature type="transmembrane region" description="Helical" evidence="11">
    <location>
        <begin position="196"/>
        <end position="223"/>
    </location>
</feature>
<evidence type="ECO:0000256" key="6">
    <source>
        <dbReference type="ARBA" id="ARBA00023040"/>
    </source>
</evidence>
<dbReference type="PRINTS" id="PR00245">
    <property type="entry name" value="OLFACTORYR"/>
</dbReference>
<dbReference type="InterPro" id="IPR017452">
    <property type="entry name" value="GPCR_Rhodpsn_7TM"/>
</dbReference>
<dbReference type="GO" id="GO:0005886">
    <property type="term" value="C:plasma membrane"/>
    <property type="evidence" value="ECO:0007669"/>
    <property type="project" value="UniProtKB-SubCell"/>
</dbReference>
<dbReference type="Proteomes" id="UP001652622">
    <property type="component" value="Unplaced"/>
</dbReference>
<dbReference type="PROSITE" id="PS50262">
    <property type="entry name" value="G_PROTEIN_RECEP_F1_2"/>
    <property type="match status" value="1"/>
</dbReference>
<keyword evidence="2 11" id="KW-1003">Cell membrane</keyword>
<dbReference type="Pfam" id="PF13853">
    <property type="entry name" value="7tm_4"/>
    <property type="match status" value="1"/>
</dbReference>
<dbReference type="FunFam" id="1.20.1070.10:FF:000015">
    <property type="entry name" value="Olfactory receptor"/>
    <property type="match status" value="1"/>
</dbReference>
<dbReference type="PROSITE" id="PS00237">
    <property type="entry name" value="G_PROTEIN_RECEP_F1_1"/>
    <property type="match status" value="1"/>
</dbReference>
<evidence type="ECO:0000256" key="10">
    <source>
        <dbReference type="RuleBase" id="RU000688"/>
    </source>
</evidence>
<keyword evidence="6 10" id="KW-0297">G-protein coupled receptor</keyword>
<keyword evidence="5 11" id="KW-1133">Transmembrane helix</keyword>
<evidence type="ECO:0000256" key="7">
    <source>
        <dbReference type="ARBA" id="ARBA00023136"/>
    </source>
</evidence>
<evidence type="ECO:0000256" key="1">
    <source>
        <dbReference type="ARBA" id="ARBA00004651"/>
    </source>
</evidence>
<evidence type="ECO:0000256" key="9">
    <source>
        <dbReference type="ARBA" id="ARBA00023224"/>
    </source>
</evidence>
<dbReference type="OrthoDB" id="5964498at2759"/>
<evidence type="ECO:0000256" key="3">
    <source>
        <dbReference type="ARBA" id="ARBA00022692"/>
    </source>
</evidence>
<reference evidence="14" key="1">
    <citation type="submission" date="2025-08" db="UniProtKB">
        <authorList>
            <consortium name="RefSeq"/>
        </authorList>
    </citation>
    <scope>IDENTIFICATION</scope>
    <source>
        <tissue evidence="14">Blood</tissue>
    </source>
</reference>